<dbReference type="Gene3D" id="2.40.50.90">
    <property type="match status" value="1"/>
</dbReference>
<dbReference type="PROSITE" id="PS51257">
    <property type="entry name" value="PROKAR_LIPOPROTEIN"/>
    <property type="match status" value="1"/>
</dbReference>
<accession>Q98R71</accession>
<dbReference type="KEGG" id="mpu:MYPU_1390"/>
<name>Q98R71_MYCPU</name>
<evidence type="ECO:0000313" key="5">
    <source>
        <dbReference type="EMBL" id="CAC13312.1"/>
    </source>
</evidence>
<dbReference type="PANTHER" id="PTHR12302:SF3">
    <property type="entry name" value="SERINE_THREONINE-PROTEIN KINASE 31"/>
    <property type="match status" value="1"/>
</dbReference>
<evidence type="ECO:0000256" key="3">
    <source>
        <dbReference type="ARBA" id="ARBA00022801"/>
    </source>
</evidence>
<dbReference type="RefSeq" id="WP_010924943.1">
    <property type="nucleotide sequence ID" value="NC_002771.1"/>
</dbReference>
<dbReference type="AlphaFoldDB" id="Q98R71"/>
<reference evidence="5 6" key="1">
    <citation type="journal article" date="2001" name="Nucleic Acids Res.">
        <title>The complete genome sequence of the murine respiratory pathogen Mycoplasma pulmonis.</title>
        <authorList>
            <person name="Chambaud I."/>
            <person name="Heilig R."/>
            <person name="Ferris S."/>
            <person name="Barbe V."/>
            <person name="Samson D."/>
            <person name="Galisson F."/>
            <person name="Moszer I."/>
            <person name="Dybvig K."/>
            <person name="Wroblewski H."/>
            <person name="Viari A."/>
            <person name="Rocha E.P.C."/>
            <person name="Blanchard A."/>
        </authorList>
    </citation>
    <scope>NUCLEOTIDE SEQUENCE [LARGE SCALE GENOMIC DNA]</scope>
    <source>
        <strain evidence="5 6">UAB CTIP</strain>
    </source>
</reference>
<keyword evidence="1" id="KW-0540">Nuclease</keyword>
<dbReference type="SUPFAM" id="SSF50199">
    <property type="entry name" value="Staphylococcal nuclease"/>
    <property type="match status" value="1"/>
</dbReference>
<dbReference type="GO" id="GO:1990599">
    <property type="term" value="F:3' overhang single-stranded DNA endodeoxyribonuclease activity"/>
    <property type="evidence" value="ECO:0007669"/>
    <property type="project" value="UniProtKB-EC"/>
</dbReference>
<dbReference type="EC" id="3.1.31.1" evidence="5"/>
<feature type="domain" description="TNase-like" evidence="4">
    <location>
        <begin position="38"/>
        <end position="178"/>
    </location>
</feature>
<dbReference type="SMART" id="SM00318">
    <property type="entry name" value="SNc"/>
    <property type="match status" value="1"/>
</dbReference>
<dbReference type="HOGENOM" id="CLU_046484_9_0_14"/>
<gene>
    <name evidence="5" type="ordered locus">MYPU_1390</name>
</gene>
<proteinExistence type="predicted"/>
<evidence type="ECO:0000256" key="1">
    <source>
        <dbReference type="ARBA" id="ARBA00022722"/>
    </source>
</evidence>
<dbReference type="Proteomes" id="UP000000528">
    <property type="component" value="Chromosome"/>
</dbReference>
<evidence type="ECO:0000259" key="4">
    <source>
        <dbReference type="PROSITE" id="PS50830"/>
    </source>
</evidence>
<evidence type="ECO:0000256" key="2">
    <source>
        <dbReference type="ARBA" id="ARBA00022759"/>
    </source>
</evidence>
<dbReference type="InterPro" id="IPR035437">
    <property type="entry name" value="SNase_OB-fold_sf"/>
</dbReference>
<dbReference type="EMBL" id="AL445563">
    <property type="protein sequence ID" value="CAC13312.1"/>
    <property type="molecule type" value="Genomic_DNA"/>
</dbReference>
<dbReference type="Pfam" id="PF00565">
    <property type="entry name" value="SNase"/>
    <property type="match status" value="1"/>
</dbReference>
<dbReference type="InterPro" id="IPR016071">
    <property type="entry name" value="Staphylococal_nuclease_OB-fold"/>
</dbReference>
<dbReference type="STRING" id="272635.gene:17576723"/>
<keyword evidence="6" id="KW-1185">Reference proteome</keyword>
<dbReference type="PIR" id="C90529">
    <property type="entry name" value="C90529"/>
</dbReference>
<protein>
    <submittedName>
        <fullName evidence="5">NUCLEASE, LIPOPROTEIN</fullName>
        <ecNumber evidence="5">3.1.31.1</ecNumber>
    </submittedName>
</protein>
<keyword evidence="3 5" id="KW-0378">Hydrolase</keyword>
<keyword evidence="2" id="KW-0255">Endonuclease</keyword>
<dbReference type="PANTHER" id="PTHR12302">
    <property type="entry name" value="EBNA2 BINDING PROTEIN P100"/>
    <property type="match status" value="1"/>
</dbReference>
<dbReference type="eggNOG" id="COG1525">
    <property type="taxonomic scope" value="Bacteria"/>
</dbReference>
<dbReference type="PROSITE" id="PS50830">
    <property type="entry name" value="TNASE_3"/>
    <property type="match status" value="1"/>
</dbReference>
<organism evidence="6">
    <name type="scientific">Mycoplasmopsis pulmonis (strain UAB CTIP)</name>
    <name type="common">Mycoplasma pulmonis</name>
    <dbReference type="NCBI Taxonomy" id="272635"/>
    <lineage>
        <taxon>Bacteria</taxon>
        <taxon>Bacillati</taxon>
        <taxon>Mycoplasmatota</taxon>
        <taxon>Mycoplasmoidales</taxon>
        <taxon>Metamycoplasmataceae</taxon>
        <taxon>Mycoplasmopsis</taxon>
    </lineage>
</organism>
<keyword evidence="5" id="KW-0449">Lipoprotein</keyword>
<sequence>MLKRRKIKNKWIFMLFLISSFFLIPFGLLSCKATSAQKTYTTKIVKVYDGDTFYSTNKTYRVFGIDTPELSNEKTAKIVSPIENHYGSLARSFVEKKILGQNVEVQEIKLDKYKRIVSKIFVNGQDLAKMLISEGLAKVAYISTDKKSLFYTKDSSYYHELVKLQSSSQKAKKGFWKKTKWKWINLDKKI</sequence>
<evidence type="ECO:0000313" key="6">
    <source>
        <dbReference type="Proteomes" id="UP000000528"/>
    </source>
</evidence>
<dbReference type="BioCyc" id="MPUL272635:G1GT6-140-MONOMER"/>